<keyword evidence="1" id="KW-0472">Membrane</keyword>
<keyword evidence="4" id="KW-1185">Reference proteome</keyword>
<feature type="transmembrane region" description="Helical" evidence="1">
    <location>
        <begin position="57"/>
        <end position="77"/>
    </location>
</feature>
<dbReference type="EMBL" id="PNRF01000012">
    <property type="protein sequence ID" value="PMR76476.1"/>
    <property type="molecule type" value="Genomic_DNA"/>
</dbReference>
<reference evidence="3 4" key="1">
    <citation type="submission" date="2018-01" db="EMBL/GenBank/DDBJ databases">
        <title>Halomonas endophytica sp. nov., isolated from storage liquid in the stems of Populus euphratica.</title>
        <authorList>
            <person name="Chen C."/>
        </authorList>
    </citation>
    <scope>NUCLEOTIDE SEQUENCE [LARGE SCALE GENOMIC DNA]</scope>
    <source>
        <strain evidence="3 4">MC28</strain>
    </source>
</reference>
<organism evidence="3 4">
    <name type="scientific">Billgrantia endophytica</name>
    <dbReference type="NCBI Taxonomy" id="2033802"/>
    <lineage>
        <taxon>Bacteria</taxon>
        <taxon>Pseudomonadati</taxon>
        <taxon>Pseudomonadota</taxon>
        <taxon>Gammaproteobacteria</taxon>
        <taxon>Oceanospirillales</taxon>
        <taxon>Halomonadaceae</taxon>
        <taxon>Billgrantia</taxon>
    </lineage>
</organism>
<feature type="domain" description="DUF1468" evidence="2">
    <location>
        <begin position="28"/>
        <end position="158"/>
    </location>
</feature>
<evidence type="ECO:0000313" key="3">
    <source>
        <dbReference type="EMBL" id="PMR76476.1"/>
    </source>
</evidence>
<evidence type="ECO:0000256" key="1">
    <source>
        <dbReference type="SAM" id="Phobius"/>
    </source>
</evidence>
<keyword evidence="1" id="KW-1133">Transmembrane helix</keyword>
<dbReference type="Pfam" id="PF07331">
    <property type="entry name" value="TctB"/>
    <property type="match status" value="1"/>
</dbReference>
<proteinExistence type="predicted"/>
<evidence type="ECO:0000313" key="4">
    <source>
        <dbReference type="Proteomes" id="UP000235803"/>
    </source>
</evidence>
<dbReference type="AlphaFoldDB" id="A0A2N7U7S4"/>
<keyword evidence="1" id="KW-0812">Transmembrane</keyword>
<evidence type="ECO:0000259" key="2">
    <source>
        <dbReference type="Pfam" id="PF07331"/>
    </source>
</evidence>
<comment type="caution">
    <text evidence="3">The sequence shown here is derived from an EMBL/GenBank/DDBJ whole genome shotgun (WGS) entry which is preliminary data.</text>
</comment>
<sequence length="165" mass="17491">MVGDHRRRRHIGTMSRPTRRYHAEKAVAALLLLAGTIFSFGGYRYGLGSMRHWGAGAFPFVCGLALIVLSVVCLCSAAKGREAGTGSVWRGMGAIAAGMAGFAAIIGSWGLLPATFLLASLSGIGTGKLKVRHILALAASLCLLMYLLFVILLRLPLPIFRGTYG</sequence>
<protein>
    <recommendedName>
        <fullName evidence="2">DUF1468 domain-containing protein</fullName>
    </recommendedName>
</protein>
<dbReference type="InterPro" id="IPR009936">
    <property type="entry name" value="DUF1468"/>
</dbReference>
<feature type="transmembrane region" description="Helical" evidence="1">
    <location>
        <begin position="26"/>
        <end position="45"/>
    </location>
</feature>
<name>A0A2N7U7S4_9GAMM</name>
<gene>
    <name evidence="3" type="ORF">C1H69_05380</name>
</gene>
<feature type="transmembrane region" description="Helical" evidence="1">
    <location>
        <begin position="89"/>
        <end position="111"/>
    </location>
</feature>
<accession>A0A2N7U7S4</accession>
<dbReference type="Proteomes" id="UP000235803">
    <property type="component" value="Unassembled WGS sequence"/>
</dbReference>
<feature type="transmembrane region" description="Helical" evidence="1">
    <location>
        <begin position="131"/>
        <end position="153"/>
    </location>
</feature>